<gene>
    <name evidence="3" type="ORF">D6J04_11820</name>
    <name evidence="2" type="ORF">DB745_11185</name>
    <name evidence="4" type="ORF">DIZ81_12295</name>
</gene>
<reference evidence="3 6" key="3">
    <citation type="submission" date="2018-09" db="EMBL/GenBank/DDBJ databases">
        <title>Draft genome sequences of Legionella taurinensis isolated from water samples.</title>
        <authorList>
            <person name="Chakeri A."/>
            <person name="Allerberger F."/>
            <person name="Kundi M."/>
            <person name="Ruppitsch W."/>
            <person name="Schmid D."/>
        </authorList>
    </citation>
    <scope>NUCLEOTIDE SEQUENCE [LARGE SCALE GENOMIC DNA]</scope>
    <source>
        <strain evidence="3 6">4570-18-6</strain>
    </source>
</reference>
<reference evidence="4 7" key="2">
    <citation type="submission" date="2018-04" db="EMBL/GenBank/DDBJ databases">
        <title>Whole genome sequence comparison of clinical and drinking water Legionella pneumophila isolates.</title>
        <authorList>
            <person name="Garner E."/>
        </authorList>
    </citation>
    <scope>NUCLEOTIDE SEQUENCE [LARGE SCALE GENOMIC DNA]</scope>
    <source>
        <strain evidence="4 7">WH02</strain>
    </source>
</reference>
<proteinExistence type="predicted"/>
<evidence type="ECO:0000256" key="1">
    <source>
        <dbReference type="SAM" id="MobiDB-lite"/>
    </source>
</evidence>
<evidence type="ECO:0000313" key="6">
    <source>
        <dbReference type="Proteomes" id="UP000270757"/>
    </source>
</evidence>
<sequence>MKPPRFEEFLAKKVANGQLAPELLPELVGKESANRILDNSMNAQGAPAIGGGHIAVQHGAISEILGKIPDQKDRLSMEKELVDTLNLESFNAQQDNLESTLQNQEPVSENLENEDNVDDHRSKPR</sequence>
<dbReference type="AlphaFoldDB" id="A0A3A5LM03"/>
<dbReference type="RefSeq" id="WP_108294505.1">
    <property type="nucleotide sequence ID" value="NZ_CAAAIR010000013.1"/>
</dbReference>
<name>A0A3A5LM03_9GAMM</name>
<dbReference type="Proteomes" id="UP000251035">
    <property type="component" value="Unassembled WGS sequence"/>
</dbReference>
<dbReference type="Proteomes" id="UP000306421">
    <property type="component" value="Unassembled WGS sequence"/>
</dbReference>
<dbReference type="OrthoDB" id="5645201at2"/>
<feature type="region of interest" description="Disordered" evidence="1">
    <location>
        <begin position="93"/>
        <end position="125"/>
    </location>
</feature>
<comment type="caution">
    <text evidence="3">The sequence shown here is derived from an EMBL/GenBank/DDBJ whole genome shotgun (WGS) entry which is preliminary data.</text>
</comment>
<evidence type="ECO:0000313" key="2">
    <source>
        <dbReference type="EMBL" id="PUT46442.1"/>
    </source>
</evidence>
<dbReference type="EMBL" id="QCXM01000011">
    <property type="protein sequence ID" value="PUT46442.1"/>
    <property type="molecule type" value="Genomic_DNA"/>
</dbReference>
<organism evidence="3 6">
    <name type="scientific">Legionella taurinensis</name>
    <dbReference type="NCBI Taxonomy" id="70611"/>
    <lineage>
        <taxon>Bacteria</taxon>
        <taxon>Pseudomonadati</taxon>
        <taxon>Pseudomonadota</taxon>
        <taxon>Gammaproteobacteria</taxon>
        <taxon>Legionellales</taxon>
        <taxon>Legionellaceae</taxon>
        <taxon>Legionella</taxon>
    </lineage>
</organism>
<dbReference type="EMBL" id="QZWB01000013">
    <property type="protein sequence ID" value="RJT45002.1"/>
    <property type="molecule type" value="Genomic_DNA"/>
</dbReference>
<evidence type="ECO:0000313" key="5">
    <source>
        <dbReference type="Proteomes" id="UP000251035"/>
    </source>
</evidence>
<evidence type="ECO:0000313" key="7">
    <source>
        <dbReference type="Proteomes" id="UP000306421"/>
    </source>
</evidence>
<protein>
    <submittedName>
        <fullName evidence="3">Uncharacterized protein</fullName>
    </submittedName>
</protein>
<evidence type="ECO:0000313" key="3">
    <source>
        <dbReference type="EMBL" id="RJT45002.1"/>
    </source>
</evidence>
<accession>A0A3A5LM03</accession>
<dbReference type="GeneID" id="48948422"/>
<dbReference type="EMBL" id="QFGG01000012">
    <property type="protein sequence ID" value="TID40497.1"/>
    <property type="molecule type" value="Genomic_DNA"/>
</dbReference>
<keyword evidence="5" id="KW-1185">Reference proteome</keyword>
<evidence type="ECO:0000313" key="4">
    <source>
        <dbReference type="EMBL" id="TID40497.1"/>
    </source>
</evidence>
<dbReference type="Proteomes" id="UP000270757">
    <property type="component" value="Unassembled WGS sequence"/>
</dbReference>
<feature type="compositionally biased region" description="Polar residues" evidence="1">
    <location>
        <begin position="93"/>
        <end position="107"/>
    </location>
</feature>
<reference evidence="2 5" key="1">
    <citation type="submission" date="2018-04" db="EMBL/GenBank/DDBJ databases">
        <title>Whole genome sequence comparison of clinical and drinking water Legionella pneumophila isolates associated with the Flint Water Crisis.</title>
        <authorList>
            <person name="Garner E."/>
            <person name="Brown C."/>
            <person name="Schwake O."/>
            <person name="Coil D."/>
            <person name="Jospin G."/>
            <person name="Eisen J."/>
            <person name="Edwards M."/>
            <person name="Pruden A."/>
        </authorList>
    </citation>
    <scope>NUCLEOTIDE SEQUENCE [LARGE SCALE GENOMIC DNA]</scope>
    <source>
        <strain evidence="2 5">Genessee03</strain>
    </source>
</reference>